<feature type="region of interest" description="Disordered" evidence="2">
    <location>
        <begin position="697"/>
        <end position="728"/>
    </location>
</feature>
<dbReference type="Proteomes" id="UP000183162">
    <property type="component" value="Unassembled WGS sequence"/>
</dbReference>
<evidence type="ECO:0000256" key="3">
    <source>
        <dbReference type="SAM" id="SignalP"/>
    </source>
</evidence>
<dbReference type="EMBL" id="FNGX01000003">
    <property type="protein sequence ID" value="SDL61217.1"/>
    <property type="molecule type" value="Genomic_DNA"/>
</dbReference>
<evidence type="ECO:0000313" key="7">
    <source>
        <dbReference type="Proteomes" id="UP000183162"/>
    </source>
</evidence>
<evidence type="ECO:0000256" key="1">
    <source>
        <dbReference type="SAM" id="Coils"/>
    </source>
</evidence>
<dbReference type="AlphaFoldDB" id="A0A1G9LHA6"/>
<organism evidence="6 7">
    <name type="scientific">Streptococcus equinus</name>
    <name type="common">Streptococcus bovis</name>
    <dbReference type="NCBI Taxonomy" id="1335"/>
    <lineage>
        <taxon>Bacteria</taxon>
        <taxon>Bacillati</taxon>
        <taxon>Bacillota</taxon>
        <taxon>Bacilli</taxon>
        <taxon>Lactobacillales</taxon>
        <taxon>Streptococcaceae</taxon>
        <taxon>Streptococcus</taxon>
    </lineage>
</organism>
<evidence type="ECO:0000313" key="6">
    <source>
        <dbReference type="EMBL" id="SDL61217.1"/>
    </source>
</evidence>
<protein>
    <submittedName>
        <fullName evidence="6">GAG-binding domain on surface antigen</fullName>
    </submittedName>
</protein>
<feature type="signal peptide" evidence="3">
    <location>
        <begin position="1"/>
        <end position="30"/>
    </location>
</feature>
<feature type="domain" description="Protein G-related albumin-binding (GA) module" evidence="4">
    <location>
        <begin position="490"/>
        <end position="531"/>
    </location>
</feature>
<dbReference type="RefSeq" id="WP_074566881.1">
    <property type="nucleotide sequence ID" value="NZ_FNGX01000003.1"/>
</dbReference>
<gene>
    <name evidence="6" type="ORF">SAMN05216400_1121</name>
</gene>
<dbReference type="InterPro" id="IPR002988">
    <property type="entry name" value="GA_module"/>
</dbReference>
<evidence type="ECO:0000256" key="2">
    <source>
        <dbReference type="SAM" id="MobiDB-lite"/>
    </source>
</evidence>
<proteinExistence type="predicted"/>
<evidence type="ECO:0000259" key="4">
    <source>
        <dbReference type="Pfam" id="PF01468"/>
    </source>
</evidence>
<evidence type="ECO:0000259" key="5">
    <source>
        <dbReference type="Pfam" id="PF16828"/>
    </source>
</evidence>
<feature type="coiled-coil region" evidence="1">
    <location>
        <begin position="268"/>
        <end position="295"/>
    </location>
</feature>
<name>A0A1G9LHA6_STREI</name>
<dbReference type="InterPro" id="IPR038349">
    <property type="entry name" value="GAG_BD_sf"/>
</dbReference>
<dbReference type="InterPro" id="IPR031792">
    <property type="entry name" value="GAG_BD"/>
</dbReference>
<feature type="domain" description="Surface antigen GAG-binding" evidence="5">
    <location>
        <begin position="541"/>
        <end position="681"/>
    </location>
</feature>
<accession>A0A1G9LHA6</accession>
<feature type="chain" id="PRO_5010328747" evidence="3">
    <location>
        <begin position="31"/>
        <end position="797"/>
    </location>
</feature>
<sequence>MSKNTQQTVLKSGLLLCAGVLLSQGMMVQADEISPSQGLELAVTGNVSHEGQGIISEGISDADSVYAVEDDESSIQRLSDKIDEENNIDSEAKEILEFYPKIQELEEFTESPYKFNAQDAPARILSNLISDKQTNPQDLVAAFLSYANYAIFINPDVGHEKTTVETTREALEFMQKDYIFYLEKIRKETLEDLENYLPYIQERFKEEVSQASSVKYLKDLPTRISDFVDDVEREKFKKIIDQARQDLSKIELIEQDAFLRELEKSVSEDEVENVLREAERQSEVLKTKQMDVENIRKVYPKIRELEKYVSSYNLASNDAPGLEMKRAISQASDGQLLEVFKAYSRYDVLKEPSDRERVRKDNLSVASILDLIEKDYNTSLEDAKREELEKLRSFSRDIIVKFEKLIERSKSLTDVKELIPEQILKEVDRRNQELLRVGIDEAKRQVNDIPYLVNRDYYVEQLDQISSLDEIEYLLEKAKQQAVEDKHLFDEVQRAKERVTKLDYLSNEEKNNFKSALDDSKDIVSLQNLLDYAYRNNLSNVINQGRKESEEFENYVKEINQLPDLPSNSYYAYQKQIWDESSKIGKSRVNRFRQLIQEKQPSLEAIKPVFSDLEYYKNHALIELTARKIQQLQDKFKDSKIEEIIKEAYSFNENSTYASMEGRDLRVFISETITSAYNKVLERSRVLEKLKKDITNSPAPTEVAPELEKNPAPTEVVPELEKTPAPTEVVPELEKTPASNIDFNQEKVMLSRKLKHDLPQTGSLSQNYNIWGVIMAILSVLGLFKGKYSKDNFEGDL</sequence>
<reference evidence="6 7" key="1">
    <citation type="submission" date="2016-10" db="EMBL/GenBank/DDBJ databases">
        <authorList>
            <person name="de Groot N.N."/>
        </authorList>
    </citation>
    <scope>NUCLEOTIDE SEQUENCE [LARGE SCALE GENOMIC DNA]</scope>
    <source>
        <strain evidence="6 7">Sb09</strain>
    </source>
</reference>
<keyword evidence="3" id="KW-0732">Signal</keyword>
<keyword evidence="1" id="KW-0175">Coiled coil</keyword>
<dbReference type="Gene3D" id="1.20.140.130">
    <property type="match status" value="1"/>
</dbReference>
<dbReference type="Pfam" id="PF16828">
    <property type="entry name" value="GAGBD"/>
    <property type="match status" value="1"/>
</dbReference>
<dbReference type="Pfam" id="PF01468">
    <property type="entry name" value="GA"/>
    <property type="match status" value="1"/>
</dbReference>